<evidence type="ECO:0000313" key="2">
    <source>
        <dbReference type="Proteomes" id="UP001165962"/>
    </source>
</evidence>
<dbReference type="EMBL" id="JAAOIW010000005">
    <property type="protein sequence ID" value="NHN31384.1"/>
    <property type="molecule type" value="Genomic_DNA"/>
</dbReference>
<protein>
    <submittedName>
        <fullName evidence="1">Uncharacterized protein</fullName>
    </submittedName>
</protein>
<dbReference type="RefSeq" id="WP_166150831.1">
    <property type="nucleotide sequence ID" value="NZ_JAAOIW010000005.1"/>
</dbReference>
<name>A0ABX0J878_9BACL</name>
<dbReference type="Proteomes" id="UP001165962">
    <property type="component" value="Unassembled WGS sequence"/>
</dbReference>
<proteinExistence type="predicted"/>
<evidence type="ECO:0000313" key="1">
    <source>
        <dbReference type="EMBL" id="NHN31384.1"/>
    </source>
</evidence>
<keyword evidence="2" id="KW-1185">Reference proteome</keyword>
<reference evidence="1" key="1">
    <citation type="submission" date="2020-03" db="EMBL/GenBank/DDBJ databases">
        <title>Draft sequencing of Paenibacilllus sp. S3N08.</title>
        <authorList>
            <person name="Kim D.-U."/>
        </authorList>
    </citation>
    <scope>NUCLEOTIDE SEQUENCE</scope>
    <source>
        <strain evidence="1">S3N08</strain>
    </source>
</reference>
<comment type="caution">
    <text evidence="1">The sequence shown here is derived from an EMBL/GenBank/DDBJ whole genome shotgun (WGS) entry which is preliminary data.</text>
</comment>
<accession>A0ABX0J878</accession>
<gene>
    <name evidence="1" type="ORF">G9U52_16215</name>
</gene>
<sequence length="63" mass="7215">MENKKHQGNYLGTTNMSAENQDMAFVNDTLENAKNKTPVNIMKDDINKDFELTKQKPLDVDDI</sequence>
<organism evidence="1 2">
    <name type="scientific">Paenibacillus agricola</name>
    <dbReference type="NCBI Taxonomy" id="2716264"/>
    <lineage>
        <taxon>Bacteria</taxon>
        <taxon>Bacillati</taxon>
        <taxon>Bacillota</taxon>
        <taxon>Bacilli</taxon>
        <taxon>Bacillales</taxon>
        <taxon>Paenibacillaceae</taxon>
        <taxon>Paenibacillus</taxon>
    </lineage>
</organism>